<organism evidence="8 9">
    <name type="scientific">Vibrio albus</name>
    <dbReference type="NCBI Taxonomy" id="2200953"/>
    <lineage>
        <taxon>Bacteria</taxon>
        <taxon>Pseudomonadati</taxon>
        <taxon>Pseudomonadota</taxon>
        <taxon>Gammaproteobacteria</taxon>
        <taxon>Vibrionales</taxon>
        <taxon>Vibrionaceae</taxon>
        <taxon>Vibrio</taxon>
    </lineage>
</organism>
<dbReference type="RefSeq" id="WP_107947007.1">
    <property type="nucleotide sequence ID" value="NZ_QFWT01000007.1"/>
</dbReference>
<reference evidence="8 9" key="1">
    <citation type="submission" date="2018-05" db="EMBL/GenBank/DDBJ databases">
        <title>Vibrio limimaris sp. nov., isolated from marine sediment.</title>
        <authorList>
            <person name="Li C.-M."/>
        </authorList>
    </citation>
    <scope>NUCLEOTIDE SEQUENCE [LARGE SCALE GENOMIC DNA]</scope>
    <source>
        <strain evidence="8 9">E4404</strain>
    </source>
</reference>
<dbReference type="Gene3D" id="1.10.150.130">
    <property type="match status" value="1"/>
</dbReference>
<dbReference type="SUPFAM" id="SSF56349">
    <property type="entry name" value="DNA breaking-rejoining enzymes"/>
    <property type="match status" value="1"/>
</dbReference>
<name>A0A2U3B7T0_9VIBR</name>
<dbReference type="Pfam" id="PF13495">
    <property type="entry name" value="Phage_int_SAM_4"/>
    <property type="match status" value="1"/>
</dbReference>
<gene>
    <name evidence="8" type="ORF">DI392_13530</name>
</gene>
<dbReference type="PANTHER" id="PTHR30349:SF64">
    <property type="entry name" value="PROPHAGE INTEGRASE INTD-RELATED"/>
    <property type="match status" value="1"/>
</dbReference>
<evidence type="ECO:0000256" key="2">
    <source>
        <dbReference type="ARBA" id="ARBA00022908"/>
    </source>
</evidence>
<accession>A0A2U3B7T0</accession>
<dbReference type="OrthoDB" id="9801717at2"/>
<evidence type="ECO:0000256" key="4">
    <source>
        <dbReference type="ARBA" id="ARBA00023172"/>
    </source>
</evidence>
<dbReference type="PROSITE" id="PS51898">
    <property type="entry name" value="TYR_RECOMBINASE"/>
    <property type="match status" value="1"/>
</dbReference>
<dbReference type="InterPro" id="IPR044068">
    <property type="entry name" value="CB"/>
</dbReference>
<keyword evidence="3 5" id="KW-0238">DNA-binding</keyword>
<keyword evidence="2" id="KW-0229">DNA integration</keyword>
<dbReference type="EMBL" id="QFWT01000007">
    <property type="protein sequence ID" value="PWI32842.1"/>
    <property type="molecule type" value="Genomic_DNA"/>
</dbReference>
<dbReference type="InterPro" id="IPR002104">
    <property type="entry name" value="Integrase_catalytic"/>
</dbReference>
<evidence type="ECO:0000259" key="7">
    <source>
        <dbReference type="PROSITE" id="PS51900"/>
    </source>
</evidence>
<dbReference type="GO" id="GO:0015074">
    <property type="term" value="P:DNA integration"/>
    <property type="evidence" value="ECO:0007669"/>
    <property type="project" value="UniProtKB-KW"/>
</dbReference>
<proteinExistence type="inferred from homology"/>
<keyword evidence="9" id="KW-1185">Reference proteome</keyword>
<dbReference type="InterPro" id="IPR050090">
    <property type="entry name" value="Tyrosine_recombinase_XerCD"/>
</dbReference>
<evidence type="ECO:0000313" key="8">
    <source>
        <dbReference type="EMBL" id="PWI32842.1"/>
    </source>
</evidence>
<feature type="domain" description="Tyr recombinase" evidence="6">
    <location>
        <begin position="101"/>
        <end position="314"/>
    </location>
</feature>
<evidence type="ECO:0000259" key="6">
    <source>
        <dbReference type="PROSITE" id="PS51898"/>
    </source>
</evidence>
<dbReference type="Gene3D" id="1.10.443.10">
    <property type="entry name" value="Intergrase catalytic core"/>
    <property type="match status" value="1"/>
</dbReference>
<evidence type="ECO:0000313" key="9">
    <source>
        <dbReference type="Proteomes" id="UP000245362"/>
    </source>
</evidence>
<dbReference type="InterPro" id="IPR013762">
    <property type="entry name" value="Integrase-like_cat_sf"/>
</dbReference>
<feature type="domain" description="Core-binding (CB)" evidence="7">
    <location>
        <begin position="4"/>
        <end position="84"/>
    </location>
</feature>
<dbReference type="PANTHER" id="PTHR30349">
    <property type="entry name" value="PHAGE INTEGRASE-RELATED"/>
    <property type="match status" value="1"/>
</dbReference>
<dbReference type="InterPro" id="IPR011010">
    <property type="entry name" value="DNA_brk_join_enz"/>
</dbReference>
<dbReference type="GO" id="GO:0003677">
    <property type="term" value="F:DNA binding"/>
    <property type="evidence" value="ECO:0007669"/>
    <property type="project" value="UniProtKB-UniRule"/>
</dbReference>
<protein>
    <submittedName>
        <fullName evidence="8">Integron integrase</fullName>
    </submittedName>
</protein>
<comment type="caution">
    <text evidence="8">The sequence shown here is derived from an EMBL/GenBank/DDBJ whole genome shotgun (WGS) entry which is preliminary data.</text>
</comment>
<dbReference type="InterPro" id="IPR010998">
    <property type="entry name" value="Integrase_recombinase_N"/>
</dbReference>
<keyword evidence="4" id="KW-0233">DNA recombination</keyword>
<dbReference type="NCBIfam" id="TIGR02249">
    <property type="entry name" value="integrase_gron"/>
    <property type="match status" value="1"/>
</dbReference>
<sequence length="319" mass="36416">MGQLTFLEAIRTEIRVRHYSYQTEKSYLYWNRYFIRHCNIRHGADITPALIEQFLCFLAVECEVSASTQKQALCAIVFACRHVLKIEPNELQFPYAKAPKRIPQVLSNEEAKLIISNLSGYHYLIGAILFGSGLRLKEALKLRVKDIDLTTKSIFVYRGKGQKDRVCMLPNGLIDVLKSQMKQVKKLHEADLSDGFGLASLPISLIRKYRSNASKFHWQYLFPASRRCMHPSDNYVCRHHIHPTAFSRALRQATTNCGIDKRVTAHTFRHSFATSLLLKGHDIRTIQELLGHSDVKTTEIYTHVIGGHHTGVISPLDSL</sequence>
<comment type="similarity">
    <text evidence="1">Belongs to the 'phage' integrase family.</text>
</comment>
<dbReference type="GO" id="GO:0006310">
    <property type="term" value="P:DNA recombination"/>
    <property type="evidence" value="ECO:0007669"/>
    <property type="project" value="UniProtKB-KW"/>
</dbReference>
<dbReference type="Pfam" id="PF00589">
    <property type="entry name" value="Phage_integrase"/>
    <property type="match status" value="1"/>
</dbReference>
<dbReference type="Proteomes" id="UP000245362">
    <property type="component" value="Unassembled WGS sequence"/>
</dbReference>
<evidence type="ECO:0000256" key="1">
    <source>
        <dbReference type="ARBA" id="ARBA00008857"/>
    </source>
</evidence>
<evidence type="ECO:0000256" key="3">
    <source>
        <dbReference type="ARBA" id="ARBA00023125"/>
    </source>
</evidence>
<dbReference type="PROSITE" id="PS51900">
    <property type="entry name" value="CB"/>
    <property type="match status" value="1"/>
</dbReference>
<evidence type="ECO:0000256" key="5">
    <source>
        <dbReference type="PROSITE-ProRule" id="PRU01248"/>
    </source>
</evidence>
<dbReference type="InterPro" id="IPR004107">
    <property type="entry name" value="Integrase_SAM-like_N"/>
</dbReference>
<dbReference type="InterPro" id="IPR011946">
    <property type="entry name" value="Integrase_integron-type"/>
</dbReference>
<dbReference type="AlphaFoldDB" id="A0A2U3B7T0"/>